<evidence type="ECO:0000313" key="14">
    <source>
        <dbReference type="Proteomes" id="UP000752013"/>
    </source>
</evidence>
<evidence type="ECO:0000256" key="1">
    <source>
        <dbReference type="ARBA" id="ARBA00004117"/>
    </source>
</evidence>
<comment type="subcellular location">
    <subcellularLocation>
        <location evidence="1">Bacterial flagellum basal body</location>
    </subcellularLocation>
    <subcellularLocation>
        <location evidence="2">Cell membrane</location>
        <topology evidence="2">Multi-pass membrane protein</topology>
    </subcellularLocation>
</comment>
<evidence type="ECO:0000256" key="6">
    <source>
        <dbReference type="ARBA" id="ARBA00022989"/>
    </source>
</evidence>
<evidence type="ECO:0000256" key="9">
    <source>
        <dbReference type="SAM" id="MobiDB-lite"/>
    </source>
</evidence>
<proteinExistence type="inferred from homology"/>
<dbReference type="RefSeq" id="WP_167703857.1">
    <property type="nucleotide sequence ID" value="NZ_CP118168.1"/>
</dbReference>
<dbReference type="InterPro" id="IPR043427">
    <property type="entry name" value="YscJ/FliF"/>
</dbReference>
<feature type="domain" description="Flagellar M-ring C-terminal" evidence="12">
    <location>
        <begin position="277"/>
        <end position="457"/>
    </location>
</feature>
<evidence type="ECO:0000256" key="8">
    <source>
        <dbReference type="ARBA" id="ARBA00023143"/>
    </source>
</evidence>
<dbReference type="InterPro" id="IPR006182">
    <property type="entry name" value="FliF_N_dom"/>
</dbReference>
<sequence>MKQFFLDSIAKIKGAWANWSIVKRSIFIGVIALIVLVLIGLSSLNTRQPPVSIFSAPVADMALQERISGRLESENINYSISSDGTRFFVNDERTARKARALLVREGINLGQMDPWALFDIERWNQSDLLNNVNLQRSLQKQIQIHIESLEDVDRAEVSLAFPREKFLDPTQFPVTASVTIMPRPGSDISDINSRDGQRKVRGLQDLVRFAVPQLLPENIVITDNWGVRLNDFENSSFRDMDDRVKSAMQRKQQMEQNFIVKIRDSLNTIYPGRIQVLNIDLTLDNDLVKEKSIEVTPIILKPRTPGLPYDDSQFVDRVKISEQISSVEFSGTGFNPQGPPGQEGNTPPAYQDLQNTTGIYNQNTSSINYIVNQATRETEKTPGSTQRLTASVAIDGVWQFVYDEKGQPILEDGGRRRKREFIPASAEEIQKLQELVQDALGYDPLRQDNVTVHAIQFDRNNQQLEEDSAYRADLERAIIIKWSTFAFVFLVVALILYRFAMREAARKRREREEEANRQHQAMREAALRSLEQEKAPLEASAADKARMELQENAIMMARERPEDVAQLIRTWLSEEN</sequence>
<dbReference type="PANTHER" id="PTHR30046:SF0">
    <property type="entry name" value="FLAGELLAR M-RING PROTEIN"/>
    <property type="match status" value="1"/>
</dbReference>
<reference evidence="13" key="1">
    <citation type="submission" date="2020-03" db="EMBL/GenBank/DDBJ databases">
        <title>Spirochaetal bacteria isolated from arthropods constitute a novel genus Entomospira genus novum within the order Spirochaetales.</title>
        <authorList>
            <person name="Grana-Miraglia L."/>
            <person name="Sikutova S."/>
            <person name="Fingerle V."/>
            <person name="Sing A."/>
            <person name="Castillo-Ramirez S."/>
            <person name="Margos G."/>
            <person name="Rudolf I."/>
        </authorList>
    </citation>
    <scope>NUCLEOTIDE SEQUENCE</scope>
    <source>
        <strain evidence="13">BR208</strain>
    </source>
</reference>
<keyword evidence="8" id="KW-0975">Bacterial flagellum</keyword>
<feature type="transmembrane region" description="Helical" evidence="10">
    <location>
        <begin position="479"/>
        <end position="500"/>
    </location>
</feature>
<keyword evidence="7 10" id="KW-0472">Membrane</keyword>
<evidence type="ECO:0000256" key="5">
    <source>
        <dbReference type="ARBA" id="ARBA00022692"/>
    </source>
</evidence>
<dbReference type="InterPro" id="IPR000067">
    <property type="entry name" value="FlgMring_FliF"/>
</dbReference>
<keyword evidence="13" id="KW-0282">Flagellum</keyword>
<dbReference type="Gene3D" id="3.30.300.30">
    <property type="match status" value="1"/>
</dbReference>
<dbReference type="InterPro" id="IPR013556">
    <property type="entry name" value="Flag_M-ring_C"/>
</dbReference>
<dbReference type="GO" id="GO:0005886">
    <property type="term" value="C:plasma membrane"/>
    <property type="evidence" value="ECO:0007669"/>
    <property type="project" value="UniProtKB-SubCell"/>
</dbReference>
<evidence type="ECO:0000256" key="2">
    <source>
        <dbReference type="ARBA" id="ARBA00004651"/>
    </source>
</evidence>
<dbReference type="Pfam" id="PF08345">
    <property type="entry name" value="YscJ_FliF_C"/>
    <property type="match status" value="1"/>
</dbReference>
<comment type="similarity">
    <text evidence="3">Belongs to the FliF family.</text>
</comment>
<comment type="caution">
    <text evidence="13">The sequence shown here is derived from an EMBL/GenBank/DDBJ whole genome shotgun (WGS) entry which is preliminary data.</text>
</comment>
<evidence type="ECO:0000256" key="7">
    <source>
        <dbReference type="ARBA" id="ARBA00023136"/>
    </source>
</evidence>
<evidence type="ECO:0000256" key="3">
    <source>
        <dbReference type="ARBA" id="ARBA00007971"/>
    </source>
</evidence>
<dbReference type="GO" id="GO:0003774">
    <property type="term" value="F:cytoskeletal motor activity"/>
    <property type="evidence" value="ECO:0007669"/>
    <property type="project" value="InterPro"/>
</dbReference>
<name>A0A968GFS3_9SPIO</name>
<evidence type="ECO:0000313" key="13">
    <source>
        <dbReference type="EMBL" id="NIZ47443.1"/>
    </source>
</evidence>
<feature type="transmembrane region" description="Helical" evidence="10">
    <location>
        <begin position="21"/>
        <end position="41"/>
    </location>
</feature>
<protein>
    <submittedName>
        <fullName evidence="13">Flagellar M-ring protein FliF</fullName>
    </submittedName>
</protein>
<dbReference type="GO" id="GO:0009431">
    <property type="term" value="C:bacterial-type flagellum basal body, MS ring"/>
    <property type="evidence" value="ECO:0007669"/>
    <property type="project" value="InterPro"/>
</dbReference>
<evidence type="ECO:0000259" key="12">
    <source>
        <dbReference type="Pfam" id="PF08345"/>
    </source>
</evidence>
<evidence type="ECO:0000259" key="11">
    <source>
        <dbReference type="Pfam" id="PF01514"/>
    </source>
</evidence>
<dbReference type="EMBL" id="JAATLK010000001">
    <property type="protein sequence ID" value="NIZ47443.1"/>
    <property type="molecule type" value="Genomic_DNA"/>
</dbReference>
<organism evidence="13 14">
    <name type="scientific">Entomospira nematocerorum</name>
    <dbReference type="NCBI Taxonomy" id="2719987"/>
    <lineage>
        <taxon>Bacteria</taxon>
        <taxon>Pseudomonadati</taxon>
        <taxon>Spirochaetota</taxon>
        <taxon>Spirochaetia</taxon>
        <taxon>Spirochaetales</taxon>
        <taxon>Spirochaetaceae</taxon>
        <taxon>Entomospira</taxon>
    </lineage>
</organism>
<keyword evidence="5 10" id="KW-0812">Transmembrane</keyword>
<dbReference type="NCBIfam" id="TIGR00206">
    <property type="entry name" value="fliF"/>
    <property type="match status" value="1"/>
</dbReference>
<keyword evidence="13" id="KW-0966">Cell projection</keyword>
<dbReference type="Proteomes" id="UP000752013">
    <property type="component" value="Unassembled WGS sequence"/>
</dbReference>
<feature type="region of interest" description="Disordered" evidence="9">
    <location>
        <begin position="330"/>
        <end position="349"/>
    </location>
</feature>
<keyword evidence="13" id="KW-0969">Cilium</keyword>
<dbReference type="InterPro" id="IPR045851">
    <property type="entry name" value="AMP-bd_C_sf"/>
</dbReference>
<evidence type="ECO:0000256" key="4">
    <source>
        <dbReference type="ARBA" id="ARBA00022475"/>
    </source>
</evidence>
<gene>
    <name evidence="13" type="primary">fliF</name>
    <name evidence="13" type="ORF">HCT46_05905</name>
</gene>
<accession>A0A968GFS3</accession>
<dbReference type="PANTHER" id="PTHR30046">
    <property type="entry name" value="FLAGELLAR M-RING PROTEIN"/>
    <property type="match status" value="1"/>
</dbReference>
<evidence type="ECO:0000256" key="10">
    <source>
        <dbReference type="SAM" id="Phobius"/>
    </source>
</evidence>
<keyword evidence="4" id="KW-1003">Cell membrane</keyword>
<dbReference type="Pfam" id="PF01514">
    <property type="entry name" value="YscJ_FliF"/>
    <property type="match status" value="1"/>
</dbReference>
<dbReference type="GO" id="GO:0071973">
    <property type="term" value="P:bacterial-type flagellum-dependent cell motility"/>
    <property type="evidence" value="ECO:0007669"/>
    <property type="project" value="InterPro"/>
</dbReference>
<keyword evidence="14" id="KW-1185">Reference proteome</keyword>
<keyword evidence="6 10" id="KW-1133">Transmembrane helix</keyword>
<dbReference type="AlphaFoldDB" id="A0A968GFS3"/>
<feature type="domain" description="Flagellar M-ring N-terminal" evidence="11">
    <location>
        <begin position="65"/>
        <end position="230"/>
    </location>
</feature>